<evidence type="ECO:0000313" key="3">
    <source>
        <dbReference type="EMBL" id="TMQ73352.1"/>
    </source>
</evidence>
<name>A0A538UBS0_UNCEI</name>
<evidence type="ECO:0000313" key="4">
    <source>
        <dbReference type="Proteomes" id="UP000319836"/>
    </source>
</evidence>
<proteinExistence type="predicted"/>
<keyword evidence="1 3" id="KW-0808">Transferase</keyword>
<dbReference type="Gene3D" id="2.160.10.10">
    <property type="entry name" value="Hexapeptide repeat proteins"/>
    <property type="match status" value="1"/>
</dbReference>
<evidence type="ECO:0000256" key="1">
    <source>
        <dbReference type="ARBA" id="ARBA00022679"/>
    </source>
</evidence>
<gene>
    <name evidence="3" type="ORF">E6K80_00320</name>
</gene>
<dbReference type="AlphaFoldDB" id="A0A538UBS0"/>
<dbReference type="SUPFAM" id="SSF51161">
    <property type="entry name" value="Trimeric LpxA-like enzymes"/>
    <property type="match status" value="1"/>
</dbReference>
<comment type="caution">
    <text evidence="3">The sequence shown here is derived from an EMBL/GenBank/DDBJ whole genome shotgun (WGS) entry which is preliminary data.</text>
</comment>
<dbReference type="InterPro" id="IPR018357">
    <property type="entry name" value="Hexapep_transf_CS"/>
</dbReference>
<evidence type="ECO:0000256" key="2">
    <source>
        <dbReference type="ARBA" id="ARBA00022737"/>
    </source>
</evidence>
<dbReference type="CDD" id="cd04647">
    <property type="entry name" value="LbH_MAT_like"/>
    <property type="match status" value="1"/>
</dbReference>
<dbReference type="EMBL" id="VBPA01000008">
    <property type="protein sequence ID" value="TMQ73352.1"/>
    <property type="molecule type" value="Genomic_DNA"/>
</dbReference>
<dbReference type="InterPro" id="IPR050179">
    <property type="entry name" value="Trans_hexapeptide_repeat"/>
</dbReference>
<dbReference type="PROSITE" id="PS00101">
    <property type="entry name" value="HEXAPEP_TRANSFERASES"/>
    <property type="match status" value="1"/>
</dbReference>
<dbReference type="GO" id="GO:0016746">
    <property type="term" value="F:acyltransferase activity"/>
    <property type="evidence" value="ECO:0007669"/>
    <property type="project" value="UniProtKB-KW"/>
</dbReference>
<keyword evidence="3" id="KW-0012">Acyltransferase</keyword>
<dbReference type="InterPro" id="IPR011004">
    <property type="entry name" value="Trimer_LpxA-like_sf"/>
</dbReference>
<keyword evidence="2" id="KW-0677">Repeat</keyword>
<reference evidence="3 4" key="1">
    <citation type="journal article" date="2019" name="Nat. Microbiol.">
        <title>Mediterranean grassland soil C-N compound turnover is dependent on rainfall and depth, and is mediated by genomically divergent microorganisms.</title>
        <authorList>
            <person name="Diamond S."/>
            <person name="Andeer P.F."/>
            <person name="Li Z."/>
            <person name="Crits-Christoph A."/>
            <person name="Burstein D."/>
            <person name="Anantharaman K."/>
            <person name="Lane K.R."/>
            <person name="Thomas B.C."/>
            <person name="Pan C."/>
            <person name="Northen T.R."/>
            <person name="Banfield J.F."/>
        </authorList>
    </citation>
    <scope>NUCLEOTIDE SEQUENCE [LARGE SCALE GENOMIC DNA]</scope>
    <source>
        <strain evidence="3">WS_10</strain>
    </source>
</reference>
<accession>A0A538UBS0</accession>
<protein>
    <submittedName>
        <fullName evidence="3">Acyltransferase</fullName>
    </submittedName>
</protein>
<organism evidence="3 4">
    <name type="scientific">Eiseniibacteriota bacterium</name>
    <dbReference type="NCBI Taxonomy" id="2212470"/>
    <lineage>
        <taxon>Bacteria</taxon>
        <taxon>Candidatus Eiseniibacteriota</taxon>
    </lineage>
</organism>
<dbReference type="Proteomes" id="UP000319836">
    <property type="component" value="Unassembled WGS sequence"/>
</dbReference>
<dbReference type="PANTHER" id="PTHR43300">
    <property type="entry name" value="ACETYLTRANSFERASE"/>
    <property type="match status" value="1"/>
</dbReference>
<sequence length="201" mass="22674">MSGVVRQLRRTLRKNHWFHDTVRGSLMWYRRKRWGLRHVHPTCYIQPGSLISPDLVAHEYVFINTGCMIWPRVEIGAYTLLAPRVAIIGADHLYDKPGTPVLFSGRPDLPPTTIERDCWLGYGSIIRVGLCIGQGSIIGASAVITHNIGPYEIWAGIPGRKIGERFSSPTDRAKHDEFLMRAPPSLGDRGDYPETMRLADE</sequence>